<dbReference type="InterPro" id="IPR016169">
    <property type="entry name" value="FAD-bd_PCMH_sub2"/>
</dbReference>
<dbReference type="SUPFAM" id="SSF56176">
    <property type="entry name" value="FAD-binding/transporter-associated domain-like"/>
    <property type="match status" value="1"/>
</dbReference>
<dbReference type="AlphaFoldDB" id="A0AAD9IJW7"/>
<evidence type="ECO:0000256" key="1">
    <source>
        <dbReference type="ARBA" id="ARBA00001974"/>
    </source>
</evidence>
<dbReference type="InterPro" id="IPR036318">
    <property type="entry name" value="FAD-bd_PCMH-like_sf"/>
</dbReference>
<proteinExistence type="predicted"/>
<dbReference type="PANTHER" id="PTHR43762">
    <property type="entry name" value="L-GULONOLACTONE OXIDASE"/>
    <property type="match status" value="1"/>
</dbReference>
<gene>
    <name evidence="5" type="ORF">QBZ16_002633</name>
</gene>
<dbReference type="Proteomes" id="UP001255856">
    <property type="component" value="Unassembled WGS sequence"/>
</dbReference>
<keyword evidence="3" id="KW-0560">Oxidoreductase</keyword>
<evidence type="ECO:0000313" key="6">
    <source>
        <dbReference type="Proteomes" id="UP001255856"/>
    </source>
</evidence>
<dbReference type="GO" id="GO:0003885">
    <property type="term" value="F:D-arabinono-1,4-lactone oxidase activity"/>
    <property type="evidence" value="ECO:0007669"/>
    <property type="project" value="InterPro"/>
</dbReference>
<comment type="caution">
    <text evidence="5">The sequence shown here is derived from an EMBL/GenBank/DDBJ whole genome shotgun (WGS) entry which is preliminary data.</text>
</comment>
<dbReference type="Pfam" id="PF01565">
    <property type="entry name" value="FAD_binding_4"/>
    <property type="match status" value="1"/>
</dbReference>
<protein>
    <recommendedName>
        <fullName evidence="4">FAD-binding PCMH-type domain-containing protein</fullName>
    </recommendedName>
</protein>
<evidence type="ECO:0000313" key="5">
    <source>
        <dbReference type="EMBL" id="KAK2078943.1"/>
    </source>
</evidence>
<dbReference type="EMBL" id="JASFZW010000003">
    <property type="protein sequence ID" value="KAK2078943.1"/>
    <property type="molecule type" value="Genomic_DNA"/>
</dbReference>
<dbReference type="PANTHER" id="PTHR43762:SF5">
    <property type="entry name" value="FAD-BINDING PCMH-TYPE DOMAIN-CONTAINING PROTEIN"/>
    <property type="match status" value="1"/>
</dbReference>
<dbReference type="Pfam" id="PF04030">
    <property type="entry name" value="ALO"/>
    <property type="match status" value="1"/>
</dbReference>
<dbReference type="Gene3D" id="3.30.70.2520">
    <property type="match status" value="1"/>
</dbReference>
<sequence>MADGAAHTSCGLPYELSNFQGFYQCPNSTLVARPSSIQELKEVVAEFEHVKAVGVGHSWNREQFCAQTSPDSSVGLVTTEILPVLSFIENPMDSSEFLPEGPPESFPIQVDEENATVTVAAGVPQRMLLDYLSNYTQYGEPRGWVLPAFSWFIDQTIGGAVATATHGSSMTWGSLSSQLTQLKLVIANGTELTLTPESHPHLWKAAAVSIGRLGVITEVTLRIVPQKAVVKEVDTIDIGNFTAAMLEVEAAYNAAVAANDEEAIREALFAIDETQLFWFLPADSLWRVDYSYEDKEPENVIPNIDPTVNLVAPAVRAEDGPDGAVVFDQAPLEPLGPNLAMATGTDNWNRFYTIALRGYVIPGTYSARQAYLSQTEFTTASATFAPYDQYEVAIPISRAGSCLREVSETIYGPDALWEGFRTPALIRFISAEEFYLAPTNGEPHMYINLEDYISKSSGQNNSEFQTVISLFREKCGARLHWGKAGWPEHAACFDGAKEYPQSWCDYGCAVRELDPTGKFDPISSVWQWNATRDGKAVEDFGACCTPEGFSDACTCAHRTDCAGIA</sequence>
<name>A0AAD9IJW7_PROWI</name>
<dbReference type="Gene3D" id="3.30.43.10">
    <property type="entry name" value="Uridine Diphospho-n-acetylenolpyruvylglucosamine Reductase, domain 2"/>
    <property type="match status" value="1"/>
</dbReference>
<organism evidence="5 6">
    <name type="scientific">Prototheca wickerhamii</name>
    <dbReference type="NCBI Taxonomy" id="3111"/>
    <lineage>
        <taxon>Eukaryota</taxon>
        <taxon>Viridiplantae</taxon>
        <taxon>Chlorophyta</taxon>
        <taxon>core chlorophytes</taxon>
        <taxon>Trebouxiophyceae</taxon>
        <taxon>Chlorellales</taxon>
        <taxon>Chlorellaceae</taxon>
        <taxon>Prototheca</taxon>
    </lineage>
</organism>
<comment type="pathway">
    <text evidence="2">Cofactor biosynthesis; L-ascorbate biosynthesis.</text>
</comment>
<dbReference type="InterPro" id="IPR016166">
    <property type="entry name" value="FAD-bd_PCMH"/>
</dbReference>
<feature type="domain" description="FAD-binding PCMH-type" evidence="4">
    <location>
        <begin position="23"/>
        <end position="226"/>
    </location>
</feature>
<evidence type="ECO:0000256" key="3">
    <source>
        <dbReference type="ARBA" id="ARBA00023002"/>
    </source>
</evidence>
<dbReference type="InterPro" id="IPR010031">
    <property type="entry name" value="FAD_lactone_oxidase-like"/>
</dbReference>
<accession>A0AAD9IJW7</accession>
<comment type="cofactor">
    <cofactor evidence="1">
        <name>FAD</name>
        <dbReference type="ChEBI" id="CHEBI:57692"/>
    </cofactor>
</comment>
<evidence type="ECO:0000256" key="2">
    <source>
        <dbReference type="ARBA" id="ARBA00005147"/>
    </source>
</evidence>
<dbReference type="InterPro" id="IPR007173">
    <property type="entry name" value="ALO_C"/>
</dbReference>
<dbReference type="Gene3D" id="3.30.465.10">
    <property type="match status" value="1"/>
</dbReference>
<reference evidence="5" key="1">
    <citation type="submission" date="2021-01" db="EMBL/GenBank/DDBJ databases">
        <authorList>
            <person name="Eckstrom K.M.E."/>
        </authorList>
    </citation>
    <scope>NUCLEOTIDE SEQUENCE</scope>
    <source>
        <strain evidence="5">UVCC 0001</strain>
    </source>
</reference>
<dbReference type="GO" id="GO:0071949">
    <property type="term" value="F:FAD binding"/>
    <property type="evidence" value="ECO:0007669"/>
    <property type="project" value="InterPro"/>
</dbReference>
<dbReference type="GO" id="GO:0016020">
    <property type="term" value="C:membrane"/>
    <property type="evidence" value="ECO:0007669"/>
    <property type="project" value="InterPro"/>
</dbReference>
<evidence type="ECO:0000259" key="4">
    <source>
        <dbReference type="PROSITE" id="PS51387"/>
    </source>
</evidence>
<keyword evidence="6" id="KW-1185">Reference proteome</keyword>
<dbReference type="PROSITE" id="PS51387">
    <property type="entry name" value="FAD_PCMH"/>
    <property type="match status" value="1"/>
</dbReference>
<dbReference type="InterPro" id="IPR006094">
    <property type="entry name" value="Oxid_FAD_bind_N"/>
</dbReference>
<dbReference type="InterPro" id="IPR016167">
    <property type="entry name" value="FAD-bd_PCMH_sub1"/>
</dbReference>